<keyword evidence="6" id="KW-0677">Repeat</keyword>
<keyword evidence="7 10" id="KW-0378">Hydrolase</keyword>
<keyword evidence="13" id="KW-1133">Transmembrane helix</keyword>
<organism evidence="15 16">
    <name type="scientific">Lacticaseibacillus jixianensis</name>
    <dbReference type="NCBI Taxonomy" id="2486012"/>
    <lineage>
        <taxon>Bacteria</taxon>
        <taxon>Bacillati</taxon>
        <taxon>Bacillota</taxon>
        <taxon>Bacilli</taxon>
        <taxon>Lactobacillales</taxon>
        <taxon>Lactobacillaceae</taxon>
        <taxon>Lacticaseibacillus</taxon>
    </lineage>
</organism>
<feature type="active site" description="Charge relay system" evidence="10">
    <location>
        <position position="289"/>
    </location>
</feature>
<keyword evidence="13" id="KW-0472">Membrane</keyword>
<feature type="compositionally biased region" description="Low complexity" evidence="12">
    <location>
        <begin position="1898"/>
        <end position="1912"/>
    </location>
</feature>
<evidence type="ECO:0000313" key="16">
    <source>
        <dbReference type="Proteomes" id="UP001597249"/>
    </source>
</evidence>
<evidence type="ECO:0000256" key="12">
    <source>
        <dbReference type="SAM" id="MobiDB-lite"/>
    </source>
</evidence>
<evidence type="ECO:0000313" key="15">
    <source>
        <dbReference type="EMBL" id="MFD1393584.1"/>
    </source>
</evidence>
<feature type="compositionally biased region" description="Low complexity" evidence="12">
    <location>
        <begin position="1778"/>
        <end position="1790"/>
    </location>
</feature>
<feature type="region of interest" description="Disordered" evidence="12">
    <location>
        <begin position="1883"/>
        <end position="1936"/>
    </location>
</feature>
<keyword evidence="9" id="KW-0572">Peptidoglycan-anchor</keyword>
<dbReference type="Gene3D" id="1.20.1270.90">
    <property type="entry name" value="AF1782-like"/>
    <property type="match status" value="1"/>
</dbReference>
<evidence type="ECO:0000256" key="1">
    <source>
        <dbReference type="ARBA" id="ARBA00011073"/>
    </source>
</evidence>
<dbReference type="Pfam" id="PF00746">
    <property type="entry name" value="Gram_pos_anchor"/>
    <property type="match status" value="1"/>
</dbReference>
<comment type="caution">
    <text evidence="15">The sequence shown here is derived from an EMBL/GenBank/DDBJ whole genome shotgun (WGS) entry which is preliminary data.</text>
</comment>
<evidence type="ECO:0000256" key="5">
    <source>
        <dbReference type="ARBA" id="ARBA00022729"/>
    </source>
</evidence>
<feature type="compositionally biased region" description="Polar residues" evidence="12">
    <location>
        <begin position="1804"/>
        <end position="1813"/>
    </location>
</feature>
<dbReference type="SUPFAM" id="SSF52743">
    <property type="entry name" value="Subtilisin-like"/>
    <property type="match status" value="1"/>
</dbReference>
<evidence type="ECO:0000256" key="3">
    <source>
        <dbReference type="ARBA" id="ARBA00022525"/>
    </source>
</evidence>
<dbReference type="PROSITE" id="PS00137">
    <property type="entry name" value="SUBTILASE_HIS"/>
    <property type="match status" value="1"/>
</dbReference>
<evidence type="ECO:0000256" key="9">
    <source>
        <dbReference type="ARBA" id="ARBA00023088"/>
    </source>
</evidence>
<evidence type="ECO:0000256" key="8">
    <source>
        <dbReference type="ARBA" id="ARBA00022825"/>
    </source>
</evidence>
<dbReference type="NCBIfam" id="TIGR01167">
    <property type="entry name" value="LPXTG_anchor"/>
    <property type="match status" value="1"/>
</dbReference>
<dbReference type="InterPro" id="IPR010435">
    <property type="entry name" value="C5a/SBT2-like_Fn3"/>
</dbReference>
<dbReference type="InterPro" id="IPR013783">
    <property type="entry name" value="Ig-like_fold"/>
</dbReference>
<keyword evidence="4 10" id="KW-0645">Protease</keyword>
<feature type="domain" description="Gram-positive cocci surface proteins LPxTG" evidence="14">
    <location>
        <begin position="1932"/>
        <end position="1965"/>
    </location>
</feature>
<dbReference type="PANTHER" id="PTHR43806:SF11">
    <property type="entry name" value="CEREVISIN-RELATED"/>
    <property type="match status" value="1"/>
</dbReference>
<keyword evidence="13" id="KW-0812">Transmembrane</keyword>
<proteinExistence type="inferred from homology"/>
<dbReference type="InterPro" id="IPR023827">
    <property type="entry name" value="Peptidase_S8_Asp-AS"/>
</dbReference>
<keyword evidence="5" id="KW-0732">Signal</keyword>
<dbReference type="EMBL" id="JBHTMO010000025">
    <property type="protein sequence ID" value="MFD1393584.1"/>
    <property type="molecule type" value="Genomic_DNA"/>
</dbReference>
<dbReference type="InterPro" id="IPR019931">
    <property type="entry name" value="LPXTG_anchor"/>
</dbReference>
<feature type="active site" description="Charge relay system" evidence="10">
    <location>
        <position position="630"/>
    </location>
</feature>
<evidence type="ECO:0000256" key="10">
    <source>
        <dbReference type="PROSITE-ProRule" id="PRU01240"/>
    </source>
</evidence>
<feature type="transmembrane region" description="Helical" evidence="13">
    <location>
        <begin position="1941"/>
        <end position="1960"/>
    </location>
</feature>
<evidence type="ECO:0000256" key="4">
    <source>
        <dbReference type="ARBA" id="ARBA00022670"/>
    </source>
</evidence>
<accession>A0ABW4B9A6</accession>
<dbReference type="InterPro" id="IPR034216">
    <property type="entry name" value="C5a_Peptidase"/>
</dbReference>
<keyword evidence="2" id="KW-0134">Cell wall</keyword>
<dbReference type="SUPFAM" id="SSF52025">
    <property type="entry name" value="PA domain"/>
    <property type="match status" value="1"/>
</dbReference>
<reference evidence="16" key="1">
    <citation type="journal article" date="2019" name="Int. J. Syst. Evol. Microbiol.">
        <title>The Global Catalogue of Microorganisms (GCM) 10K type strain sequencing project: providing services to taxonomists for standard genome sequencing and annotation.</title>
        <authorList>
            <consortium name="The Broad Institute Genomics Platform"/>
            <consortium name="The Broad Institute Genome Sequencing Center for Infectious Disease"/>
            <person name="Wu L."/>
            <person name="Ma J."/>
        </authorList>
    </citation>
    <scope>NUCLEOTIDE SEQUENCE [LARGE SCALE GENOMIC DNA]</scope>
    <source>
        <strain evidence="16">CCM 8911</strain>
    </source>
</reference>
<dbReference type="InterPro" id="IPR050131">
    <property type="entry name" value="Peptidase_S8_subtilisin-like"/>
</dbReference>
<evidence type="ECO:0000256" key="13">
    <source>
        <dbReference type="SAM" id="Phobius"/>
    </source>
</evidence>
<dbReference type="Gene3D" id="3.50.30.30">
    <property type="match status" value="1"/>
</dbReference>
<dbReference type="InterPro" id="IPR046450">
    <property type="entry name" value="PA_dom_sf"/>
</dbReference>
<gene>
    <name evidence="15" type="ORF">ACFQ3L_08415</name>
</gene>
<dbReference type="Gene3D" id="2.60.40.1710">
    <property type="entry name" value="Subtilisin-like superfamily"/>
    <property type="match status" value="1"/>
</dbReference>
<dbReference type="InterPro" id="IPR022398">
    <property type="entry name" value="Peptidase_S8_His-AS"/>
</dbReference>
<keyword evidence="16" id="KW-1185">Reference proteome</keyword>
<comment type="similarity">
    <text evidence="1 10 11">Belongs to the peptidase S8 family.</text>
</comment>
<evidence type="ECO:0000256" key="7">
    <source>
        <dbReference type="ARBA" id="ARBA00022801"/>
    </source>
</evidence>
<keyword evidence="3" id="KW-0964">Secreted</keyword>
<dbReference type="InterPro" id="IPR015500">
    <property type="entry name" value="Peptidase_S8_subtilisin-rel"/>
</dbReference>
<dbReference type="InterPro" id="IPR000209">
    <property type="entry name" value="Peptidase_S8/S53_dom"/>
</dbReference>
<evidence type="ECO:0000256" key="6">
    <source>
        <dbReference type="ARBA" id="ARBA00022737"/>
    </source>
</evidence>
<dbReference type="PROSITE" id="PS00138">
    <property type="entry name" value="SUBTILASE_SER"/>
    <property type="match status" value="1"/>
</dbReference>
<dbReference type="InterPro" id="IPR003137">
    <property type="entry name" value="PA_domain"/>
</dbReference>
<dbReference type="PROSITE" id="PS50847">
    <property type="entry name" value="GRAM_POS_ANCHORING"/>
    <property type="match status" value="1"/>
</dbReference>
<evidence type="ECO:0000256" key="2">
    <source>
        <dbReference type="ARBA" id="ARBA00022512"/>
    </source>
</evidence>
<dbReference type="Gene3D" id="2.60.40.4070">
    <property type="match status" value="1"/>
</dbReference>
<dbReference type="Gene3D" id="2.60.40.10">
    <property type="entry name" value="Immunoglobulins"/>
    <property type="match status" value="2"/>
</dbReference>
<dbReference type="InterPro" id="IPR036852">
    <property type="entry name" value="Peptidase_S8/S53_dom_sf"/>
</dbReference>
<dbReference type="InterPro" id="IPR023828">
    <property type="entry name" value="Peptidase_S8_Ser-AS"/>
</dbReference>
<feature type="active site" description="Charge relay system" evidence="10">
    <location>
        <position position="225"/>
    </location>
</feature>
<sequence>MEKVGNKVLATVLISTAVLGTLTFSPLTELQAKDSVDSQTKASTEKPSIGAQAAAAKQQGAKATAVSTVTASTSKAIEAQLAAKGVKLTKLTAAQQKNTYVDVIIQLAAAPAAENGSLDKATASTGEIEAATQQVVAAQASVKRQVEAITNQAATASYGYVVNGFATKVKIQDLSKVAQLPGVKSVTLAKVYYKSETSANDMANVSTVWSSYKYKGQGTVVSIIDTGIDPNHKDMRLSKDTKVKLTEDDVTDFTKQAGYGKYFTDKVPYGHNYADNNETITDDDPEEQHGMHVSGIVAANGTGSDPTTSVQGVAPEAQLLAMKAFSNSDSSATTDSTSVIGAIDDSAKLGADVLNMSLGSTSGEQTTDDPEIAAIENAVDAGTAAVISAGNAGTTGSDQAGVNTDFYGNPDLETVGAPGTARSATTVASAENTKTINTAITIAAPDGTNILGPEITQTAAGIDLAAFNGKQFVVVDDGTGQPGIGTPDQFANVDVKGKIAIVKRGETNFTEKQANAKAAGAAGVIIINNAGGDTPLTSASYDAGFPTAGLSTNSGAKLVAYLAQNPDAALNVTIGLKQMDNAAAATDKMSTFTSYGPVSDLSFKPDITAPGGNIWSTQNNNGYTNLSGTSMASPFIAGTQALLSQAMNDQTNPFYKYYQSLSGSDKVDLMKAIEMNTAAPVTDVDHDGVIESPRREGAGAVNAAAAIDALTKNPSTVTFSNGYPAIELKDFAAATRQFTLKFTNRTDKAITYTQKDGGKLTDVYTSATDPTSGILYDKKIDGAAIKADTAIEVPANSTKEVTFTMTLPSDFAAQQYVEGFLSFTGSDQSTLGIPYMGFFGDWSKPQLFDTLNGPTFTPATTGNFGTSVNIGNPYEGLRYTAGLEQDDQGNYVIDPDEIAMSTDPNAQYNELQPQYYLFRNANNVTAQILDDKGQVLSTLGSFATVTKTYWEATASAYYTFDYAPTWDGTIVDQSTGKATPVKDGTYTYRVTGTIDGTDKTQSYDIKVKVDSKKPELRNLGLTKKTNKDGSESYFMTAEAKDDFSGLSKGVNTAINGIQDSENYIADGTTADGFTKLLVPLSDEQAKTLAAGHNAVSAAVFDNASNAITDSAEVNKPGETNFGLVLLDDAFPDTISSTTPDVSADANGKPQFEFTGTYPAKPVFTYTNAKGEEVDGQLQYSTGDDSFGGALPLEDGDYSTTVRIYTDATKSTVAYEKQINVRMAAPTINTVAVDGTQTFDGKTDKTAKEAGTSEDSVKVTGTVSADTKSLQITSDTAAAPVDATIAADGSFSADVPVTAGTNNLTLTATDEDGNTSTVDQAVDSSNQGQINPSAADVTFANGIKFGTNYVNLASKGYDPKTGDFTLTGKVKRATTTLTIGDQVVHPDSDNNFTITLHVGNAESAVFPILIGDSTQDKIVQERLSFYVDGVGPTLTIDQAKDTDGDGENDVINTSDPQFTISGTMTDNYSYYDLYINGSNVGTAPVDSDMNNPKPLNKKFSFTENLKPGKNVFDVEMLDLQNNYAEEVITVNYTPQGTTTTTGTPAGTTDTTKADAAAIKAAKAALKAKLTQARTLGASGKYTHETAAVLAAARKQAQLVLNDKTATLKQVQDATDALQKAIDGLVEKPAKTTTGDPAAAKQAVLDDIAAAKAQLTASGLDGDKYETRTFVDAIAALAKDTEAGTITPEQAKTQLNQLLDAALDTLTESIKDATPAAIGNADDAATGRTFYGDLDNAHNLGKAATDPDAKVDELAELSNVSAAIKAAAKPQDTTSDPQVKTASAEAASTTKEAYYDNTQKGEETTSDPQVKTQSAAPVAVAKDDFYDNTQKGQAPTTDPQVKTQSADPVSVAQDAFYDNTKPAQFKDATGDAVSVAADAFYDNTKADDAGQSDQDDADTDTGAQQTPDQGATADTKADGKQTADKAKDAKDKALPKTGNVQPAGIVALGAAMITGLLTLMGLRRKQD</sequence>
<dbReference type="Proteomes" id="UP001597249">
    <property type="component" value="Unassembled WGS sequence"/>
</dbReference>
<dbReference type="Gene3D" id="3.40.50.200">
    <property type="entry name" value="Peptidase S8/S53 domain"/>
    <property type="match status" value="1"/>
</dbReference>
<dbReference type="Pfam" id="PF06280">
    <property type="entry name" value="fn3_5"/>
    <property type="match status" value="1"/>
</dbReference>
<feature type="compositionally biased region" description="Basic and acidic residues" evidence="12">
    <location>
        <begin position="1913"/>
        <end position="1932"/>
    </location>
</feature>
<dbReference type="Pfam" id="PF00082">
    <property type="entry name" value="Peptidase_S8"/>
    <property type="match status" value="1"/>
</dbReference>
<evidence type="ECO:0000259" key="14">
    <source>
        <dbReference type="PROSITE" id="PS50847"/>
    </source>
</evidence>
<protein>
    <submittedName>
        <fullName evidence="15">S8 family serine peptidase</fullName>
    </submittedName>
</protein>
<dbReference type="PROSITE" id="PS00136">
    <property type="entry name" value="SUBTILASE_ASP"/>
    <property type="match status" value="1"/>
</dbReference>
<feature type="region of interest" description="Disordered" evidence="12">
    <location>
        <begin position="1826"/>
        <end position="1845"/>
    </location>
</feature>
<dbReference type="RefSeq" id="WP_125586258.1">
    <property type="nucleotide sequence ID" value="NZ_JBHTMO010000025.1"/>
</dbReference>
<dbReference type="PRINTS" id="PR00723">
    <property type="entry name" value="SUBTILISIN"/>
</dbReference>
<dbReference type="PROSITE" id="PS51892">
    <property type="entry name" value="SUBTILASE"/>
    <property type="match status" value="1"/>
</dbReference>
<dbReference type="Pfam" id="PF02225">
    <property type="entry name" value="PA"/>
    <property type="match status" value="1"/>
</dbReference>
<evidence type="ECO:0000256" key="11">
    <source>
        <dbReference type="RuleBase" id="RU003355"/>
    </source>
</evidence>
<keyword evidence="8 10" id="KW-0720">Serine protease</keyword>
<name>A0ABW4B9A6_9LACO</name>
<dbReference type="PANTHER" id="PTHR43806">
    <property type="entry name" value="PEPTIDASE S8"/>
    <property type="match status" value="1"/>
</dbReference>
<feature type="region of interest" description="Disordered" evidence="12">
    <location>
        <begin position="1764"/>
        <end position="1813"/>
    </location>
</feature>
<dbReference type="CDD" id="cd07475">
    <property type="entry name" value="Peptidases_S8_C5a_Peptidase"/>
    <property type="match status" value="1"/>
</dbReference>